<accession>A0A066WTQ6</accession>
<dbReference type="eggNOG" id="ENOG502T5WA">
    <property type="taxonomic scope" value="Eukaryota"/>
</dbReference>
<comment type="caution">
    <text evidence="2">The sequence shown here is derived from an EMBL/GenBank/DDBJ whole genome shotgun (WGS) entry which is preliminary data.</text>
</comment>
<feature type="region of interest" description="Disordered" evidence="1">
    <location>
        <begin position="1"/>
        <end position="152"/>
    </location>
</feature>
<evidence type="ECO:0000256" key="1">
    <source>
        <dbReference type="SAM" id="MobiDB-lite"/>
    </source>
</evidence>
<dbReference type="EMBL" id="JMSE01001535">
    <property type="protein sequence ID" value="KDN60263.1"/>
    <property type="molecule type" value="Genomic_DNA"/>
</dbReference>
<evidence type="ECO:0000313" key="2">
    <source>
        <dbReference type="EMBL" id="KDN60263.1"/>
    </source>
</evidence>
<dbReference type="HOGENOM" id="CLU_1224696_0_0_1"/>
<sequence>MDTSRRQLRARMMSASLSRIRRQESQLQNYANATSIPKSPRRHSTGPFAPSGETYEVDFPPCRPKVWRRGMKIPQDSVKSWDLDPWGRPFKAPTATSTRDGGPADLSAGKGQSEPSKLPETGDGYPITSAPRAGPRHPKLPSRMSRPLWKPDERLRRRVWEEAKLQHGLIQELEKKHNNEKTQDFLTPTSEKHASAVQGGQSAPTKAKTLLEIYHQAKAETSATEE</sequence>
<evidence type="ECO:0000313" key="3">
    <source>
        <dbReference type="Proteomes" id="UP000027238"/>
    </source>
</evidence>
<dbReference type="Proteomes" id="UP000027238">
    <property type="component" value="Unassembled WGS sequence"/>
</dbReference>
<reference evidence="3" key="1">
    <citation type="journal article" date="2014" name="Genome Announc.">
        <title>Draft genome sequence of Colletotrichum sublineola, a destructive pathogen of cultivated sorghum.</title>
        <authorList>
            <person name="Baroncelli R."/>
            <person name="Sanz-Martin J.M."/>
            <person name="Rech G.E."/>
            <person name="Sukno S.A."/>
            <person name="Thon M.R."/>
        </authorList>
    </citation>
    <scope>NUCLEOTIDE SEQUENCE [LARGE SCALE GENOMIC DNA]</scope>
    <source>
        <strain evidence="3">TX430BB</strain>
    </source>
</reference>
<feature type="compositionally biased region" description="Polar residues" evidence="1">
    <location>
        <begin position="25"/>
        <end position="37"/>
    </location>
</feature>
<dbReference type="AlphaFoldDB" id="A0A066WTQ6"/>
<name>A0A066WTQ6_COLSU</name>
<proteinExistence type="predicted"/>
<protein>
    <submittedName>
        <fullName evidence="2">Uncharacterized protein</fullName>
    </submittedName>
</protein>
<gene>
    <name evidence="2" type="ORF">CSUB01_07718</name>
</gene>
<organism evidence="2 3">
    <name type="scientific">Colletotrichum sublineola</name>
    <name type="common">Sorghum anthracnose fungus</name>
    <dbReference type="NCBI Taxonomy" id="1173701"/>
    <lineage>
        <taxon>Eukaryota</taxon>
        <taxon>Fungi</taxon>
        <taxon>Dikarya</taxon>
        <taxon>Ascomycota</taxon>
        <taxon>Pezizomycotina</taxon>
        <taxon>Sordariomycetes</taxon>
        <taxon>Hypocreomycetidae</taxon>
        <taxon>Glomerellales</taxon>
        <taxon>Glomerellaceae</taxon>
        <taxon>Colletotrichum</taxon>
        <taxon>Colletotrichum graminicola species complex</taxon>
    </lineage>
</organism>
<feature type="compositionally biased region" description="Basic and acidic residues" evidence="1">
    <location>
        <begin position="174"/>
        <end position="183"/>
    </location>
</feature>
<feature type="region of interest" description="Disordered" evidence="1">
    <location>
        <begin position="174"/>
        <end position="204"/>
    </location>
</feature>
<keyword evidence="3" id="KW-1185">Reference proteome</keyword>
<dbReference type="OrthoDB" id="4850426at2759"/>